<dbReference type="AlphaFoldDB" id="A0A495ITM1"/>
<dbReference type="EMBL" id="RBKU01000001">
    <property type="protein sequence ID" value="RKR80125.1"/>
    <property type="molecule type" value="Genomic_DNA"/>
</dbReference>
<evidence type="ECO:0008006" key="4">
    <source>
        <dbReference type="Google" id="ProtNLM"/>
    </source>
</evidence>
<keyword evidence="3" id="KW-1185">Reference proteome</keyword>
<dbReference type="InterPro" id="IPR013785">
    <property type="entry name" value="Aldolase_TIM"/>
</dbReference>
<dbReference type="Gene3D" id="3.20.20.70">
    <property type="entry name" value="Aldolase class I"/>
    <property type="match status" value="1"/>
</dbReference>
<gene>
    <name evidence="2" type="ORF">BDD43_0220</name>
</gene>
<evidence type="ECO:0000313" key="3">
    <source>
        <dbReference type="Proteomes" id="UP000268007"/>
    </source>
</evidence>
<evidence type="ECO:0000256" key="1">
    <source>
        <dbReference type="SAM" id="SignalP"/>
    </source>
</evidence>
<accession>A0A495ITM1</accession>
<comment type="caution">
    <text evidence="2">The sequence shown here is derived from an EMBL/GenBank/DDBJ whole genome shotgun (WGS) entry which is preliminary data.</text>
</comment>
<feature type="signal peptide" evidence="1">
    <location>
        <begin position="1"/>
        <end position="19"/>
    </location>
</feature>
<keyword evidence="1" id="KW-0732">Signal</keyword>
<dbReference type="Proteomes" id="UP000268007">
    <property type="component" value="Unassembled WGS sequence"/>
</dbReference>
<name>A0A495ITM1_9SPHI</name>
<feature type="chain" id="PRO_5019858786" description="Glycosyl hydrolase family 18 (Putative chitinase)" evidence="1">
    <location>
        <begin position="20"/>
        <end position="286"/>
    </location>
</feature>
<dbReference type="RefSeq" id="WP_246001392.1">
    <property type="nucleotide sequence ID" value="NZ_RBKU01000001.1"/>
</dbReference>
<proteinExistence type="predicted"/>
<sequence>MKKILVLVSLMLACCGGFAQKSKSAKHRFTVYGFIVYAGYSQNGSNVKASYKQLQQYLLQYGVNTMDLIYEQKVLDYPTGDKKNGIPNIARIDSLSQQALGFKDVLVSLDLEGWNRWDTVKTTARMIETINYFKKVNSKSKVGLYATVPQNTYAYSENINRYDKINKGYAGVAAAVDYFSPSLYNYDADTVNWNKTALYNINACKKYNYPDKPILPYITPEVDNKGVKSMLTYDEMMSHLQTLYKLGANGCLLWTSSGMRYANGQKVYVDVNSGWMKAVKDFIASH</sequence>
<organism evidence="2 3">
    <name type="scientific">Mucilaginibacter gracilis</name>
    <dbReference type="NCBI Taxonomy" id="423350"/>
    <lineage>
        <taxon>Bacteria</taxon>
        <taxon>Pseudomonadati</taxon>
        <taxon>Bacteroidota</taxon>
        <taxon>Sphingobacteriia</taxon>
        <taxon>Sphingobacteriales</taxon>
        <taxon>Sphingobacteriaceae</taxon>
        <taxon>Mucilaginibacter</taxon>
    </lineage>
</organism>
<evidence type="ECO:0000313" key="2">
    <source>
        <dbReference type="EMBL" id="RKR80125.1"/>
    </source>
</evidence>
<reference evidence="2 3" key="1">
    <citation type="submission" date="2018-10" db="EMBL/GenBank/DDBJ databases">
        <title>Genomic Encyclopedia of Archaeal and Bacterial Type Strains, Phase II (KMG-II): from individual species to whole genera.</title>
        <authorList>
            <person name="Goeker M."/>
        </authorList>
    </citation>
    <scope>NUCLEOTIDE SEQUENCE [LARGE SCALE GENOMIC DNA]</scope>
    <source>
        <strain evidence="2 3">DSM 18602</strain>
    </source>
</reference>
<protein>
    <recommendedName>
        <fullName evidence="4">Glycosyl hydrolase family 18 (Putative chitinase)</fullName>
    </recommendedName>
</protein>